<dbReference type="EMBL" id="MGKD01000023">
    <property type="protein sequence ID" value="OGN19096.1"/>
    <property type="molecule type" value="Genomic_DNA"/>
</dbReference>
<dbReference type="Pfam" id="PF03161">
    <property type="entry name" value="LAGLIDADG_2"/>
    <property type="match status" value="1"/>
</dbReference>
<dbReference type="InterPro" id="IPR004860">
    <property type="entry name" value="LAGLIDADG_dom"/>
</dbReference>
<proteinExistence type="predicted"/>
<dbReference type="PANTHER" id="PTHR47539">
    <property type="entry name" value="PENTATRICOPEPTIDE REPEAT-CONTAINING PROTEIN OTP51, CHLOROPLASTIC"/>
    <property type="match status" value="1"/>
</dbReference>
<evidence type="ECO:0000313" key="2">
    <source>
        <dbReference type="EMBL" id="OGN19096.1"/>
    </source>
</evidence>
<dbReference type="Proteomes" id="UP000177478">
    <property type="component" value="Unassembled WGS sequence"/>
</dbReference>
<dbReference type="PANTHER" id="PTHR47539:SF1">
    <property type="entry name" value="PENTATRICOPEPTIDE REPEAT-CONTAINING PROTEIN OTP51, CHLOROPLASTIC"/>
    <property type="match status" value="1"/>
</dbReference>
<evidence type="ECO:0000259" key="1">
    <source>
        <dbReference type="Pfam" id="PF03161"/>
    </source>
</evidence>
<dbReference type="Gene3D" id="3.10.28.10">
    <property type="entry name" value="Homing endonucleases"/>
    <property type="match status" value="2"/>
</dbReference>
<name>A0A1F8G2Y5_9BACT</name>
<comment type="caution">
    <text evidence="2">The sequence shown here is derived from an EMBL/GenBank/DDBJ whole genome shotgun (WGS) entry which is preliminary data.</text>
</comment>
<dbReference type="InterPro" id="IPR052500">
    <property type="entry name" value="Chloro/Mito_RNA_Process"/>
</dbReference>
<dbReference type="GO" id="GO:0048564">
    <property type="term" value="P:photosystem I assembly"/>
    <property type="evidence" value="ECO:0007669"/>
    <property type="project" value="TreeGrafter"/>
</dbReference>
<feature type="domain" description="Homing endonuclease LAGLIDADG" evidence="1">
    <location>
        <begin position="10"/>
        <end position="157"/>
    </location>
</feature>
<organism evidence="2 3">
    <name type="scientific">Candidatus Yanofskybacteria bacterium RIFCSPHIGHO2_12_FULL_45_19b</name>
    <dbReference type="NCBI Taxonomy" id="1802689"/>
    <lineage>
        <taxon>Bacteria</taxon>
        <taxon>Candidatus Yanofskyibacteriota</taxon>
    </lineage>
</organism>
<gene>
    <name evidence="2" type="ORF">A3F25_01005</name>
</gene>
<dbReference type="SUPFAM" id="SSF55608">
    <property type="entry name" value="Homing endonucleases"/>
    <property type="match status" value="1"/>
</dbReference>
<dbReference type="GO" id="GO:0000373">
    <property type="term" value="P:Group II intron splicing"/>
    <property type="evidence" value="ECO:0007669"/>
    <property type="project" value="TreeGrafter"/>
</dbReference>
<dbReference type="InterPro" id="IPR027434">
    <property type="entry name" value="Homing_endonucl"/>
</dbReference>
<dbReference type="AlphaFoldDB" id="A0A1F8G2Y5"/>
<sequence>MSKLSFEQKRILVGTLLGDGYLYRDRYNDCYLEIKHSEKQRDYVFWMYENLSNFCPSEPKQRKDNKQWKFMTSSNKDLCFFRQSFYPDGKKIVPRDIKEILTHPLSLAVWYMDDGSLDYRPKSHYNYSLSTNSFTLEENRLLIGVLKENFGIITSVQAPLCRGVRYPELYIGVAGRDKFIETIKPYLLPCFKYKIPPFEHLKL</sequence>
<protein>
    <recommendedName>
        <fullName evidence="1">Homing endonuclease LAGLIDADG domain-containing protein</fullName>
    </recommendedName>
</protein>
<dbReference type="GO" id="GO:0045292">
    <property type="term" value="P:mRNA cis splicing, via spliceosome"/>
    <property type="evidence" value="ECO:0007669"/>
    <property type="project" value="TreeGrafter"/>
</dbReference>
<dbReference type="GO" id="GO:0004519">
    <property type="term" value="F:endonuclease activity"/>
    <property type="evidence" value="ECO:0007669"/>
    <property type="project" value="InterPro"/>
</dbReference>
<accession>A0A1F8G2Y5</accession>
<evidence type="ECO:0000313" key="3">
    <source>
        <dbReference type="Proteomes" id="UP000177478"/>
    </source>
</evidence>
<reference evidence="2 3" key="1">
    <citation type="journal article" date="2016" name="Nat. Commun.">
        <title>Thousands of microbial genomes shed light on interconnected biogeochemical processes in an aquifer system.</title>
        <authorList>
            <person name="Anantharaman K."/>
            <person name="Brown C.T."/>
            <person name="Hug L.A."/>
            <person name="Sharon I."/>
            <person name="Castelle C.J."/>
            <person name="Probst A.J."/>
            <person name="Thomas B.C."/>
            <person name="Singh A."/>
            <person name="Wilkins M.J."/>
            <person name="Karaoz U."/>
            <person name="Brodie E.L."/>
            <person name="Williams K.H."/>
            <person name="Hubbard S.S."/>
            <person name="Banfield J.F."/>
        </authorList>
    </citation>
    <scope>NUCLEOTIDE SEQUENCE [LARGE SCALE GENOMIC DNA]</scope>
</reference>